<comment type="caution">
    <text evidence="3">The sequence shown here is derived from an EMBL/GenBank/DDBJ whole genome shotgun (WGS) entry which is preliminary data.</text>
</comment>
<gene>
    <name evidence="3" type="ORF">IF1G_11060</name>
</gene>
<evidence type="ECO:0000256" key="1">
    <source>
        <dbReference type="SAM" id="Coils"/>
    </source>
</evidence>
<dbReference type="EMBL" id="SPUK01000029">
    <property type="protein sequence ID" value="TQV90301.1"/>
    <property type="molecule type" value="Genomic_DNA"/>
</dbReference>
<proteinExistence type="predicted"/>
<keyword evidence="4" id="KW-1185">Reference proteome</keyword>
<dbReference type="STRING" id="43265.A0A545ULG1"/>
<keyword evidence="1" id="KW-0175">Coiled coil</keyword>
<dbReference type="InterPro" id="IPR057683">
    <property type="entry name" value="DUF7923"/>
</dbReference>
<accession>A0A545ULG1</accession>
<protein>
    <recommendedName>
        <fullName evidence="2">DUF7923 domain-containing protein</fullName>
    </recommendedName>
</protein>
<evidence type="ECO:0000259" key="2">
    <source>
        <dbReference type="Pfam" id="PF25540"/>
    </source>
</evidence>
<sequence>MDSVELEAYRTRFSDVRKGLASQVDGGMNLIDELLKELSWTKTALEQTKLDLDNEREARRRLQQDAQENKDWKEQLESRPHIVALIDADADGYVFHDDYITMAEKGGENAADSLLAALQQFVRDMAGIPSGIDILVRAYANVGGLGKALERGKRVNDVGQFRAFTKGFSNRQAFFDFIDVGSGKERADFKVREL</sequence>
<dbReference type="PANTHER" id="PTHR37543">
    <property type="entry name" value="CCCH ZINC FINGER DNA BINDING PROTEIN (AFU_ORTHOLOGUE AFUA_5G12760)"/>
    <property type="match status" value="1"/>
</dbReference>
<dbReference type="Pfam" id="PF25540">
    <property type="entry name" value="DUF7923"/>
    <property type="match status" value="1"/>
</dbReference>
<feature type="coiled-coil region" evidence="1">
    <location>
        <begin position="45"/>
        <end position="75"/>
    </location>
</feature>
<feature type="domain" description="DUF7923" evidence="2">
    <location>
        <begin position="77"/>
        <end position="193"/>
    </location>
</feature>
<evidence type="ECO:0000313" key="3">
    <source>
        <dbReference type="EMBL" id="TQV90301.1"/>
    </source>
</evidence>
<dbReference type="AlphaFoldDB" id="A0A545ULG1"/>
<organism evidence="3 4">
    <name type="scientific">Cordyceps javanica</name>
    <dbReference type="NCBI Taxonomy" id="43265"/>
    <lineage>
        <taxon>Eukaryota</taxon>
        <taxon>Fungi</taxon>
        <taxon>Dikarya</taxon>
        <taxon>Ascomycota</taxon>
        <taxon>Pezizomycotina</taxon>
        <taxon>Sordariomycetes</taxon>
        <taxon>Hypocreomycetidae</taxon>
        <taxon>Hypocreales</taxon>
        <taxon>Cordycipitaceae</taxon>
        <taxon>Cordyceps</taxon>
    </lineage>
</organism>
<evidence type="ECO:0000313" key="4">
    <source>
        <dbReference type="Proteomes" id="UP000315783"/>
    </source>
</evidence>
<reference evidence="3 4" key="1">
    <citation type="journal article" date="2019" name="Appl. Microbiol. Biotechnol.">
        <title>Genome sequence of Isaria javanica and comparative genome analysis insights into family S53 peptidase evolution in fungal entomopathogens.</title>
        <authorList>
            <person name="Lin R."/>
            <person name="Zhang X."/>
            <person name="Xin B."/>
            <person name="Zou M."/>
            <person name="Gao Y."/>
            <person name="Qin F."/>
            <person name="Hu Q."/>
            <person name="Xie B."/>
            <person name="Cheng X."/>
        </authorList>
    </citation>
    <scope>NUCLEOTIDE SEQUENCE [LARGE SCALE GENOMIC DNA]</scope>
    <source>
        <strain evidence="3 4">IJ1G</strain>
    </source>
</reference>
<dbReference type="PANTHER" id="PTHR37543:SF1">
    <property type="entry name" value="CCCH ZINC FINGER DNA BINDING PROTEIN (AFU_ORTHOLOGUE AFUA_5G12760)"/>
    <property type="match status" value="1"/>
</dbReference>
<dbReference type="Proteomes" id="UP000315783">
    <property type="component" value="Unassembled WGS sequence"/>
</dbReference>
<name>A0A545ULG1_9HYPO</name>